<name>A0A6J5YGC2_9ZZZZ</name>
<dbReference type="Pfam" id="PF01039">
    <property type="entry name" value="Carboxyl_trans"/>
    <property type="match status" value="1"/>
</dbReference>
<dbReference type="PROSITE" id="PS50980">
    <property type="entry name" value="COA_CT_NTER"/>
    <property type="match status" value="1"/>
</dbReference>
<dbReference type="GO" id="GO:0004658">
    <property type="term" value="F:propionyl-CoA carboxylase activity"/>
    <property type="evidence" value="ECO:0007669"/>
    <property type="project" value="TreeGrafter"/>
</dbReference>
<evidence type="ECO:0000259" key="1">
    <source>
        <dbReference type="PROSITE" id="PS50980"/>
    </source>
</evidence>
<dbReference type="AlphaFoldDB" id="A0A6J5YGC2"/>
<sequence>MTDETELPSDLPGGWGPALDDLAQRRAAARAMGGAERLAKRYAKGQLDARQRVEYLLDPGSFHEIGTLVGDVPADGIVAGAGTIDGRPVMVGAEDFTTLAGSIGSGSTSKRWRLAELALAERIPLIMLLEGAGHRGGGGGGRTPTDLLIQAKCSGRVPVLSAVMGPSAGHGALIVPMSDFSVMTTDGAVFTAGPPVVKDSLGEDITKEELGGPAVAVASGLIHNVAPDDRTALDMLRVYLHFFPSSAWSYPPMAHSADHAARSSEELLHIIPRDTRQVYDMHDVLDVIVDDGSWFEVQPGFGPAMICALAHLGGESVAVIANQPKVLAGSIDSDAADKAAHFITVADSFHLPLIFLADNPGMLPGSVSERAGVLRSGARMFAAQTQATSPKIHLTLRKAYGFGSMVMSMVGFDNQSATFAFPGATLGAMGASAMSRATGAEADEAAELREAELQASYRSAAGLGFDELIDPRETRAVLLDAVRRAVLRRQVAPEPVLRAAIVP</sequence>
<dbReference type="InterPro" id="IPR029045">
    <property type="entry name" value="ClpP/crotonase-like_dom_sf"/>
</dbReference>
<evidence type="ECO:0000259" key="2">
    <source>
        <dbReference type="PROSITE" id="PS50989"/>
    </source>
</evidence>
<evidence type="ECO:0000313" key="4">
    <source>
        <dbReference type="EMBL" id="CAB4942485.1"/>
    </source>
</evidence>
<dbReference type="PANTHER" id="PTHR43842:SF2">
    <property type="entry name" value="PROPIONYL-COA CARBOXYLASE BETA CHAIN, MITOCHONDRIAL"/>
    <property type="match status" value="1"/>
</dbReference>
<evidence type="ECO:0000313" key="3">
    <source>
        <dbReference type="EMBL" id="CAB4323537.1"/>
    </source>
</evidence>
<accession>A0A6J5YGC2</accession>
<organism evidence="3">
    <name type="scientific">freshwater metagenome</name>
    <dbReference type="NCBI Taxonomy" id="449393"/>
    <lineage>
        <taxon>unclassified sequences</taxon>
        <taxon>metagenomes</taxon>
        <taxon>ecological metagenomes</taxon>
    </lineage>
</organism>
<dbReference type="PROSITE" id="PS50989">
    <property type="entry name" value="COA_CT_CTER"/>
    <property type="match status" value="1"/>
</dbReference>
<dbReference type="EMBL" id="CAEMXZ010000052">
    <property type="protein sequence ID" value="CAB4323537.1"/>
    <property type="molecule type" value="Genomic_DNA"/>
</dbReference>
<dbReference type="PANTHER" id="PTHR43842">
    <property type="entry name" value="PROPIONYL-COA CARBOXYLASE BETA CHAIN"/>
    <property type="match status" value="1"/>
</dbReference>
<proteinExistence type="predicted"/>
<dbReference type="InterPro" id="IPR034733">
    <property type="entry name" value="AcCoA_carboxyl_beta"/>
</dbReference>
<dbReference type="InterPro" id="IPR011763">
    <property type="entry name" value="COA_CT_C"/>
</dbReference>
<dbReference type="EMBL" id="CAFBNC010000072">
    <property type="protein sequence ID" value="CAB4942485.1"/>
    <property type="molecule type" value="Genomic_DNA"/>
</dbReference>
<dbReference type="InterPro" id="IPR011762">
    <property type="entry name" value="COA_CT_N"/>
</dbReference>
<gene>
    <name evidence="3" type="ORF">UFOPK1392_01293</name>
    <name evidence="4" type="ORF">UFOPK3733_01378</name>
</gene>
<dbReference type="Gene3D" id="3.90.226.10">
    <property type="entry name" value="2-enoyl-CoA Hydratase, Chain A, domain 1"/>
    <property type="match status" value="2"/>
</dbReference>
<protein>
    <submittedName>
        <fullName evidence="3">Unannotated protein</fullName>
    </submittedName>
</protein>
<feature type="domain" description="CoA carboxyltransferase N-terminal" evidence="1">
    <location>
        <begin position="15"/>
        <end position="255"/>
    </location>
</feature>
<reference evidence="3" key="1">
    <citation type="submission" date="2020-05" db="EMBL/GenBank/DDBJ databases">
        <authorList>
            <person name="Chiriac C."/>
            <person name="Salcher M."/>
            <person name="Ghai R."/>
            <person name="Kavagutti S V."/>
        </authorList>
    </citation>
    <scope>NUCLEOTIDE SEQUENCE</scope>
</reference>
<feature type="domain" description="CoA carboxyltransferase C-terminal" evidence="2">
    <location>
        <begin position="263"/>
        <end position="498"/>
    </location>
</feature>
<dbReference type="InterPro" id="IPR051047">
    <property type="entry name" value="AccD/PCCB"/>
</dbReference>
<dbReference type="SUPFAM" id="SSF52096">
    <property type="entry name" value="ClpP/crotonase"/>
    <property type="match status" value="2"/>
</dbReference>